<feature type="domain" description="Glycosyl hydrolase family 31 C-terminal" evidence="6">
    <location>
        <begin position="422"/>
        <end position="500"/>
    </location>
</feature>
<accession>A0AB33IND0</accession>
<dbReference type="InterPro" id="IPR050985">
    <property type="entry name" value="Alpha-glycosidase_related"/>
</dbReference>
<dbReference type="GO" id="GO:0004553">
    <property type="term" value="F:hydrolase activity, hydrolyzing O-glycosyl compounds"/>
    <property type="evidence" value="ECO:0007669"/>
    <property type="project" value="InterPro"/>
</dbReference>
<dbReference type="CDD" id="cd06592">
    <property type="entry name" value="GH31_NET37"/>
    <property type="match status" value="1"/>
</dbReference>
<evidence type="ECO:0000256" key="3">
    <source>
        <dbReference type="ARBA" id="ARBA00023295"/>
    </source>
</evidence>
<dbReference type="PANTHER" id="PTHR43053">
    <property type="entry name" value="GLYCOSIDASE FAMILY 31"/>
    <property type="match status" value="1"/>
</dbReference>
<proteinExistence type="inferred from homology"/>
<dbReference type="Gene3D" id="2.60.40.1180">
    <property type="entry name" value="Golgi alpha-mannosidase II"/>
    <property type="match status" value="1"/>
</dbReference>
<dbReference type="Pfam" id="PF21365">
    <property type="entry name" value="Glyco_hydro_31_3rd"/>
    <property type="match status" value="1"/>
</dbReference>
<dbReference type="SUPFAM" id="SSF51445">
    <property type="entry name" value="(Trans)glycosidases"/>
    <property type="match status" value="1"/>
</dbReference>
<evidence type="ECO:0000256" key="2">
    <source>
        <dbReference type="ARBA" id="ARBA00022801"/>
    </source>
</evidence>
<dbReference type="EMBL" id="AP035785">
    <property type="protein sequence ID" value="BFO71118.1"/>
    <property type="molecule type" value="Genomic_DNA"/>
</dbReference>
<evidence type="ECO:0000256" key="4">
    <source>
        <dbReference type="RuleBase" id="RU361185"/>
    </source>
</evidence>
<dbReference type="SUPFAM" id="SSF51011">
    <property type="entry name" value="Glycosyl hydrolase domain"/>
    <property type="match status" value="1"/>
</dbReference>
<keyword evidence="3 4" id="KW-0326">Glycosidase</keyword>
<reference evidence="7" key="1">
    <citation type="submission" date="2024-07" db="EMBL/GenBank/DDBJ databases">
        <title>Complete genome sequence of Prevotella sp. YM-2024 GTC17253.</title>
        <authorList>
            <person name="Hayashi M."/>
            <person name="Muto Y."/>
            <person name="Tanaka K."/>
            <person name="Niwa H."/>
        </authorList>
    </citation>
    <scope>NUCLEOTIDE SEQUENCE</scope>
    <source>
        <strain evidence="7">GTC17253</strain>
    </source>
</reference>
<feature type="domain" description="Glycoside hydrolase family 31 TIM barrel" evidence="5">
    <location>
        <begin position="121"/>
        <end position="412"/>
    </location>
</feature>
<dbReference type="AlphaFoldDB" id="A0AB33IND0"/>
<comment type="similarity">
    <text evidence="1 4">Belongs to the glycosyl hydrolase 31 family.</text>
</comment>
<evidence type="ECO:0000256" key="1">
    <source>
        <dbReference type="ARBA" id="ARBA00007806"/>
    </source>
</evidence>
<evidence type="ECO:0000259" key="5">
    <source>
        <dbReference type="Pfam" id="PF01055"/>
    </source>
</evidence>
<organism evidence="7">
    <name type="scientific">Prevotella sp. GTC17253</name>
    <dbReference type="NCBI Taxonomy" id="3236793"/>
    <lineage>
        <taxon>Bacteria</taxon>
        <taxon>Pseudomonadati</taxon>
        <taxon>Bacteroidota</taxon>
        <taxon>Bacteroidia</taxon>
        <taxon>Bacteroidales</taxon>
        <taxon>Prevotellaceae</taxon>
        <taxon>Prevotella</taxon>
    </lineage>
</organism>
<dbReference type="Gene3D" id="3.20.20.80">
    <property type="entry name" value="Glycosidases"/>
    <property type="match status" value="1"/>
</dbReference>
<dbReference type="InterPro" id="IPR000322">
    <property type="entry name" value="Glyco_hydro_31_TIM"/>
</dbReference>
<protein>
    <submittedName>
        <fullName evidence="7">Glycoside hydrolase family 31 protein</fullName>
    </submittedName>
</protein>
<dbReference type="Pfam" id="PF01055">
    <property type="entry name" value="Glyco_hydro_31_2nd"/>
    <property type="match status" value="1"/>
</dbReference>
<keyword evidence="2 4" id="KW-0378">Hydrolase</keyword>
<dbReference type="PANTHER" id="PTHR43053:SF4">
    <property type="entry name" value="MYOGENESIS-REGULATING GLYCOSIDASE"/>
    <property type="match status" value="1"/>
</dbReference>
<evidence type="ECO:0000259" key="6">
    <source>
        <dbReference type="Pfam" id="PF21365"/>
    </source>
</evidence>
<dbReference type="InterPro" id="IPR048395">
    <property type="entry name" value="Glyco_hydro_31_C"/>
</dbReference>
<dbReference type="InterPro" id="IPR017853">
    <property type="entry name" value="GH"/>
</dbReference>
<dbReference type="InterPro" id="IPR013780">
    <property type="entry name" value="Glyco_hydro_b"/>
</dbReference>
<sequence>MQPKECWWGIGTGVGTQLPISDHTFEANTRVENFNNQTAPLLLSNQGRAIWLDAAYRLKASNRVLQFQPAKGGIDMQVYGKTLRDAYLGAMKSHFPATGEVPPSLFFERPIYNSWIELLYNQNQADILKYAHNIIDNGFAPGILIIDDNWQQDYGEWEFRAEKFPNPKQMIDELHSLGFKVMLWVCPYVSPDSKKSRDFEAKGFFVKAKGTNQAVVARWWNGHSFVYDLSNPEAYNQIRGELKDLQKKYDIDGFKFDAGDSYSYLEENVDVYDGKSFDIEQTYLWAALGREFQYNEMRACWKHGNEGLVQRLGDKKYSWVGVSQLVPDMISAGLLGYAFTCPDMIGGGEYGSFYNVDEDKFDQTLIIRSCQIHAMMPMMQFSVAPWRILSKENLAIVRQYAHWHTELGPYILEQARKSAQTGEPIVRHMAYSFPNEGFEHISDQYMFGDKYLVAPVTTAENHRTVKLPKGKWRDDQGKVYVGGKVYSLNVPLDRLPWFVRIK</sequence>
<gene>
    <name evidence="7" type="ORF">GTC17253_10840</name>
</gene>
<name>A0AB33IND0_9BACT</name>
<evidence type="ECO:0000313" key="7">
    <source>
        <dbReference type="EMBL" id="BFO71118.1"/>
    </source>
</evidence>
<dbReference type="GO" id="GO:0005975">
    <property type="term" value="P:carbohydrate metabolic process"/>
    <property type="evidence" value="ECO:0007669"/>
    <property type="project" value="InterPro"/>
</dbReference>